<feature type="domain" description="MucB/RseB N-terminal" evidence="6">
    <location>
        <begin position="28"/>
        <end position="204"/>
    </location>
</feature>
<dbReference type="GO" id="GO:0045152">
    <property type="term" value="F:antisigma factor binding"/>
    <property type="evidence" value="ECO:0007669"/>
    <property type="project" value="TreeGrafter"/>
</dbReference>
<keyword evidence="3" id="KW-0732">Signal</keyword>
<organism evidence="8 9">
    <name type="scientific">Thioalkalivibrio halophilus</name>
    <dbReference type="NCBI Taxonomy" id="252474"/>
    <lineage>
        <taxon>Bacteria</taxon>
        <taxon>Pseudomonadati</taxon>
        <taxon>Pseudomonadota</taxon>
        <taxon>Gammaproteobacteria</taxon>
        <taxon>Chromatiales</taxon>
        <taxon>Ectothiorhodospiraceae</taxon>
        <taxon>Thioalkalivibrio</taxon>
    </lineage>
</organism>
<dbReference type="CDD" id="cd16327">
    <property type="entry name" value="RseB"/>
    <property type="match status" value="1"/>
</dbReference>
<dbReference type="Proteomes" id="UP000189177">
    <property type="component" value="Unassembled WGS sequence"/>
</dbReference>
<comment type="similarity">
    <text evidence="2">Belongs to the RseB family.</text>
</comment>
<dbReference type="InterPro" id="IPR038484">
    <property type="entry name" value="MucB/RseB_C_sf"/>
</dbReference>
<dbReference type="InterPro" id="IPR005588">
    <property type="entry name" value="MucB_RseB"/>
</dbReference>
<keyword evidence="9" id="KW-1185">Reference proteome</keyword>
<comment type="caution">
    <text evidence="8">The sequence shown here is derived from an EMBL/GenBank/DDBJ whole genome shotgun (WGS) entry which is preliminary data.</text>
</comment>
<dbReference type="GO" id="GO:0030288">
    <property type="term" value="C:outer membrane-bounded periplasmic space"/>
    <property type="evidence" value="ECO:0007669"/>
    <property type="project" value="TreeGrafter"/>
</dbReference>
<reference evidence="8 9" key="1">
    <citation type="submission" date="2017-02" db="EMBL/GenBank/DDBJ databases">
        <title>Genomic diversity within the haloalkaliphilic genus Thioalkalivibrio.</title>
        <authorList>
            <person name="Ahn A.-C."/>
            <person name="Meier-Kolthoff J."/>
            <person name="Overmars L."/>
            <person name="Richter M."/>
            <person name="Woyke T."/>
            <person name="Sorokin D.Y."/>
            <person name="Muyzer G."/>
        </authorList>
    </citation>
    <scope>NUCLEOTIDE SEQUENCE [LARGE SCALE GENOMIC DNA]</scope>
    <source>
        <strain evidence="8 9">HL17</strain>
    </source>
</reference>
<name>A0A1V3A0D3_9GAMM</name>
<evidence type="ECO:0000313" key="9">
    <source>
        <dbReference type="Proteomes" id="UP000189177"/>
    </source>
</evidence>
<accession>A0A1V3A0D3</accession>
<dbReference type="STRING" id="252474.B1A74_04225"/>
<evidence type="ECO:0000313" key="8">
    <source>
        <dbReference type="EMBL" id="OOC10791.1"/>
    </source>
</evidence>
<evidence type="ECO:0000256" key="4">
    <source>
        <dbReference type="ARBA" id="ARBA00022764"/>
    </source>
</evidence>
<evidence type="ECO:0000259" key="6">
    <source>
        <dbReference type="Pfam" id="PF03888"/>
    </source>
</evidence>
<gene>
    <name evidence="8" type="ORF">B1A74_04225</name>
</gene>
<feature type="compositionally biased region" description="Low complexity" evidence="5">
    <location>
        <begin position="91"/>
        <end position="110"/>
    </location>
</feature>
<dbReference type="AlphaFoldDB" id="A0A1V3A0D3"/>
<dbReference type="PANTHER" id="PTHR38782:SF1">
    <property type="entry name" value="SIGMA-E FACTOR REGULATORY PROTEIN RSEB"/>
    <property type="match status" value="1"/>
</dbReference>
<evidence type="ECO:0000259" key="7">
    <source>
        <dbReference type="Pfam" id="PF17188"/>
    </source>
</evidence>
<evidence type="ECO:0000256" key="5">
    <source>
        <dbReference type="SAM" id="MobiDB-lite"/>
    </source>
</evidence>
<dbReference type="Gene3D" id="3.30.200.100">
    <property type="entry name" value="MucB/RseB, C-terminal domain"/>
    <property type="match status" value="1"/>
</dbReference>
<dbReference type="Pfam" id="PF03888">
    <property type="entry name" value="MucB_RseB"/>
    <property type="match status" value="1"/>
</dbReference>
<evidence type="ECO:0000256" key="1">
    <source>
        <dbReference type="ARBA" id="ARBA00004418"/>
    </source>
</evidence>
<comment type="subcellular location">
    <subcellularLocation>
        <location evidence="1">Periplasm</location>
    </subcellularLocation>
</comment>
<dbReference type="GO" id="GO:0032885">
    <property type="term" value="P:regulation of polysaccharide biosynthetic process"/>
    <property type="evidence" value="ECO:0007669"/>
    <property type="project" value="TreeGrafter"/>
</dbReference>
<dbReference type="PIRSF" id="PIRSF005427">
    <property type="entry name" value="RseB"/>
    <property type="match status" value="1"/>
</dbReference>
<evidence type="ECO:0000256" key="3">
    <source>
        <dbReference type="ARBA" id="ARBA00022729"/>
    </source>
</evidence>
<keyword evidence="4" id="KW-0574">Periplasm</keyword>
<dbReference type="InterPro" id="IPR033436">
    <property type="entry name" value="MucB/RseB_C"/>
</dbReference>
<feature type="region of interest" description="Disordered" evidence="5">
    <location>
        <begin position="88"/>
        <end position="113"/>
    </location>
</feature>
<protein>
    <submittedName>
        <fullName evidence="8">Transcriptional regulator</fullName>
    </submittedName>
</protein>
<proteinExistence type="inferred from homology"/>
<dbReference type="EMBL" id="MUZR01000010">
    <property type="protein sequence ID" value="OOC10791.1"/>
    <property type="molecule type" value="Genomic_DNA"/>
</dbReference>
<dbReference type="InterPro" id="IPR033434">
    <property type="entry name" value="MucB/RseB_N"/>
</dbReference>
<sequence length="330" mass="35952">MYGGLPWVLAASVALLPLPVIASDPGPAEWLERMSASVHSESYRGTFVLQRKDRLDTVRVIHAVEDGGYRERLHTLSGQEREVVRSVDRLSAQSGTGAASGGQAAEAGSTPRWPVSSPVHLLAEHDGYSLKDQGRSRVAGHACRMLLARAGDLLRYSHRYCLHEDTGLPLLSELYSGSGQLLERLAFTDLELLDRVPDAALEPVSEGADRIEVRAERGHLRPDPDGRDWGFSELPSGFRLVVARERSSDDPEQPGRYFVVSDGLASVSVYVEPVEGERRFEGATRAGATHAVARIEGDYQITAVGDVPRETVERLAAAMHPPQPVGGRHE</sequence>
<dbReference type="Gene3D" id="2.50.20.10">
    <property type="entry name" value="Lipoprotein localisation LolA/LolB/LppX"/>
    <property type="match status" value="1"/>
</dbReference>
<dbReference type="PANTHER" id="PTHR38782">
    <property type="match status" value="1"/>
</dbReference>
<dbReference type="Pfam" id="PF17188">
    <property type="entry name" value="MucB_RseB_C"/>
    <property type="match status" value="1"/>
</dbReference>
<feature type="domain" description="MucB/RseB C-terminal" evidence="7">
    <location>
        <begin position="227"/>
        <end position="319"/>
    </location>
</feature>
<evidence type="ECO:0000256" key="2">
    <source>
        <dbReference type="ARBA" id="ARBA00008150"/>
    </source>
</evidence>